<dbReference type="EMBL" id="SMDG01000006">
    <property type="protein sequence ID" value="TCW55444.1"/>
    <property type="molecule type" value="Genomic_DNA"/>
</dbReference>
<proteinExistence type="predicted"/>
<gene>
    <name evidence="1" type="ORF">EC910_10655</name>
</gene>
<reference evidence="1 2" key="1">
    <citation type="submission" date="2019-03" db="EMBL/GenBank/DDBJ databases">
        <title>Above-ground endophytic microbial communities from plants in different locations in the United States.</title>
        <authorList>
            <person name="Frank C."/>
        </authorList>
    </citation>
    <scope>NUCLEOTIDE SEQUENCE [LARGE SCALE GENOMIC DNA]</scope>
    <source>
        <strain evidence="1 2">LP_2_YM</strain>
    </source>
</reference>
<name>A0A4R4BGQ3_BACTU</name>
<dbReference type="AlphaFoldDB" id="A0A4R4BGQ3"/>
<dbReference type="Proteomes" id="UP000295285">
    <property type="component" value="Unassembled WGS sequence"/>
</dbReference>
<sequence>MLLFETTYLAGGRLDPPFHPTKTEPFVPGFIMDSTSYKTDEVKYILPADMEIYAISVSSSIYELDDKWDLIVNGQTVCQDIYTKRIPEGMHFMVYKAVAAGSTITFRFYNQGILDKTVWFELHFLR</sequence>
<evidence type="ECO:0000313" key="2">
    <source>
        <dbReference type="Proteomes" id="UP000295285"/>
    </source>
</evidence>
<evidence type="ECO:0008006" key="3">
    <source>
        <dbReference type="Google" id="ProtNLM"/>
    </source>
</evidence>
<comment type="caution">
    <text evidence="1">The sequence shown here is derived from an EMBL/GenBank/DDBJ whole genome shotgun (WGS) entry which is preliminary data.</text>
</comment>
<protein>
    <recommendedName>
        <fullName evidence="3">Low copy number virion structural protein</fullName>
    </recommendedName>
</protein>
<accession>A0A4R4BGQ3</accession>
<organism evidence="1 2">
    <name type="scientific">Bacillus thuringiensis</name>
    <dbReference type="NCBI Taxonomy" id="1428"/>
    <lineage>
        <taxon>Bacteria</taxon>
        <taxon>Bacillati</taxon>
        <taxon>Bacillota</taxon>
        <taxon>Bacilli</taxon>
        <taxon>Bacillales</taxon>
        <taxon>Bacillaceae</taxon>
        <taxon>Bacillus</taxon>
        <taxon>Bacillus cereus group</taxon>
    </lineage>
</organism>
<evidence type="ECO:0000313" key="1">
    <source>
        <dbReference type="EMBL" id="TCW55444.1"/>
    </source>
</evidence>